<protein>
    <submittedName>
        <fullName evidence="1">Uncharacterized protein</fullName>
    </submittedName>
</protein>
<proteinExistence type="predicted"/>
<dbReference type="AlphaFoldDB" id="A0A0E9SWK6"/>
<dbReference type="EMBL" id="GBXM01063532">
    <property type="protein sequence ID" value="JAH45045.1"/>
    <property type="molecule type" value="Transcribed_RNA"/>
</dbReference>
<name>A0A0E9SWK6_ANGAN</name>
<organism evidence="1">
    <name type="scientific">Anguilla anguilla</name>
    <name type="common">European freshwater eel</name>
    <name type="synonym">Muraena anguilla</name>
    <dbReference type="NCBI Taxonomy" id="7936"/>
    <lineage>
        <taxon>Eukaryota</taxon>
        <taxon>Metazoa</taxon>
        <taxon>Chordata</taxon>
        <taxon>Craniata</taxon>
        <taxon>Vertebrata</taxon>
        <taxon>Euteleostomi</taxon>
        <taxon>Actinopterygii</taxon>
        <taxon>Neopterygii</taxon>
        <taxon>Teleostei</taxon>
        <taxon>Anguilliformes</taxon>
        <taxon>Anguillidae</taxon>
        <taxon>Anguilla</taxon>
    </lineage>
</organism>
<sequence length="33" mass="3918">MNKAEIVNHFVLLPFQCKYESSNVGSELKYELW</sequence>
<reference evidence="1" key="2">
    <citation type="journal article" date="2015" name="Fish Shellfish Immunol.">
        <title>Early steps in the European eel (Anguilla anguilla)-Vibrio vulnificus interaction in the gills: Role of the RtxA13 toxin.</title>
        <authorList>
            <person name="Callol A."/>
            <person name="Pajuelo D."/>
            <person name="Ebbesson L."/>
            <person name="Teles M."/>
            <person name="MacKenzie S."/>
            <person name="Amaro C."/>
        </authorList>
    </citation>
    <scope>NUCLEOTIDE SEQUENCE</scope>
</reference>
<accession>A0A0E9SWK6</accession>
<reference evidence="1" key="1">
    <citation type="submission" date="2014-11" db="EMBL/GenBank/DDBJ databases">
        <authorList>
            <person name="Amaro Gonzalez C."/>
        </authorList>
    </citation>
    <scope>NUCLEOTIDE SEQUENCE</scope>
</reference>
<evidence type="ECO:0000313" key="1">
    <source>
        <dbReference type="EMBL" id="JAH45045.1"/>
    </source>
</evidence>